<evidence type="ECO:0000313" key="3">
    <source>
        <dbReference type="EMBL" id="MFC3627753.1"/>
    </source>
</evidence>
<proteinExistence type="predicted"/>
<keyword evidence="2" id="KW-0812">Transmembrane</keyword>
<evidence type="ECO:0000256" key="2">
    <source>
        <dbReference type="SAM" id="Phobius"/>
    </source>
</evidence>
<protein>
    <submittedName>
        <fullName evidence="3">Uncharacterized protein</fullName>
    </submittedName>
</protein>
<organism evidence="3 4">
    <name type="scientific">Vogesella amnigena</name>
    <dbReference type="NCBI Taxonomy" id="1507449"/>
    <lineage>
        <taxon>Bacteria</taxon>
        <taxon>Pseudomonadati</taxon>
        <taxon>Pseudomonadota</taxon>
        <taxon>Betaproteobacteria</taxon>
        <taxon>Neisseriales</taxon>
        <taxon>Chromobacteriaceae</taxon>
        <taxon>Vogesella</taxon>
    </lineage>
</organism>
<name>A0ABV7TYH9_9NEIS</name>
<dbReference type="EMBL" id="JBHRYH010000046">
    <property type="protein sequence ID" value="MFC3627753.1"/>
    <property type="molecule type" value="Genomic_DNA"/>
</dbReference>
<keyword evidence="4" id="KW-1185">Reference proteome</keyword>
<evidence type="ECO:0000256" key="1">
    <source>
        <dbReference type="SAM" id="Coils"/>
    </source>
</evidence>
<dbReference type="Proteomes" id="UP001595636">
    <property type="component" value="Unassembled WGS sequence"/>
</dbReference>
<gene>
    <name evidence="3" type="ORF">ACFOKJ_16650</name>
</gene>
<keyword evidence="2" id="KW-0472">Membrane</keyword>
<comment type="caution">
    <text evidence="3">The sequence shown here is derived from an EMBL/GenBank/DDBJ whole genome shotgun (WGS) entry which is preliminary data.</text>
</comment>
<evidence type="ECO:0000313" key="4">
    <source>
        <dbReference type="Proteomes" id="UP001595636"/>
    </source>
</evidence>
<keyword evidence="2" id="KW-1133">Transmembrane helix</keyword>
<reference evidence="4" key="1">
    <citation type="journal article" date="2019" name="Int. J. Syst. Evol. Microbiol.">
        <title>The Global Catalogue of Microorganisms (GCM) 10K type strain sequencing project: providing services to taxonomists for standard genome sequencing and annotation.</title>
        <authorList>
            <consortium name="The Broad Institute Genomics Platform"/>
            <consortium name="The Broad Institute Genome Sequencing Center for Infectious Disease"/>
            <person name="Wu L."/>
            <person name="Ma J."/>
        </authorList>
    </citation>
    <scope>NUCLEOTIDE SEQUENCE [LARGE SCALE GENOMIC DNA]</scope>
    <source>
        <strain evidence="4">KCTC 42195</strain>
    </source>
</reference>
<keyword evidence="1" id="KW-0175">Coiled coil</keyword>
<dbReference type="RefSeq" id="WP_390281718.1">
    <property type="nucleotide sequence ID" value="NZ_JBHRYH010000046.1"/>
</dbReference>
<accession>A0ABV7TYH9</accession>
<feature type="transmembrane region" description="Helical" evidence="2">
    <location>
        <begin position="144"/>
        <end position="177"/>
    </location>
</feature>
<sequence length="232" mass="25599">MATQGGSVRSSRLYEVEKKCTQYQDKYHALEQELGIAEQVALIESEGKVGVPVELVALRELFGGRPAGVGKQQASYDYVSSRIGKVRRKLREAYFAVPDVEQRKTLIMARRMPRRLVCDVLQNELNAVRQQLQAAKHTAHGKPWMIGAAASIGMVLLGAALAGLYGALAGAVGGFFVGKWLVDDSHKKLARQLKVVQQDADSLANLLMVCRRAPDWFSEAEENTGERDLFEV</sequence>
<feature type="coiled-coil region" evidence="1">
    <location>
        <begin position="13"/>
        <end position="40"/>
    </location>
</feature>